<keyword evidence="3" id="KW-0964">Secreted</keyword>
<feature type="chain" id="PRO_5043332261" evidence="6">
    <location>
        <begin position="23"/>
        <end position="251"/>
    </location>
</feature>
<dbReference type="RefSeq" id="XP_062772478.1">
    <property type="nucleotide sequence ID" value="XM_062916427.1"/>
</dbReference>
<dbReference type="Pfam" id="PF00190">
    <property type="entry name" value="Cupin_1"/>
    <property type="match status" value="1"/>
</dbReference>
<keyword evidence="9" id="KW-1185">Reference proteome</keyword>
<feature type="signal peptide" evidence="6">
    <location>
        <begin position="1"/>
        <end position="22"/>
    </location>
</feature>
<name>A0AAX4HWJ8_9PEZI</name>
<comment type="subcellular location">
    <subcellularLocation>
        <location evidence="1">Secreted</location>
    </subcellularLocation>
</comment>
<gene>
    <name evidence="8" type="ORF">CDEST_00268</name>
</gene>
<dbReference type="SUPFAM" id="SSF51182">
    <property type="entry name" value="RmlC-like cupins"/>
    <property type="match status" value="1"/>
</dbReference>
<dbReference type="Proteomes" id="UP001322277">
    <property type="component" value="Chromosome 1"/>
</dbReference>
<dbReference type="InterPro" id="IPR001929">
    <property type="entry name" value="Germin"/>
</dbReference>
<evidence type="ECO:0000256" key="2">
    <source>
        <dbReference type="ARBA" id="ARBA00007456"/>
    </source>
</evidence>
<dbReference type="InterPro" id="IPR014710">
    <property type="entry name" value="RmlC-like_jellyroll"/>
</dbReference>
<dbReference type="AlphaFoldDB" id="A0AAX4HWJ8"/>
<evidence type="ECO:0000313" key="9">
    <source>
        <dbReference type="Proteomes" id="UP001322277"/>
    </source>
</evidence>
<keyword evidence="5" id="KW-0464">Manganese</keyword>
<dbReference type="GO" id="GO:0030145">
    <property type="term" value="F:manganese ion binding"/>
    <property type="evidence" value="ECO:0007669"/>
    <property type="project" value="InterPro"/>
</dbReference>
<sequence>MLTSVVNTVFTATLALSALGAAAPHRRDNGSTPGLSLTAQLQLADTYVSPCTVEAYSDKKNSAIDRYRLLPGDEDFVFDFKKTQSFFANRQTFPALTGLGGSMAIAEIPACSMSFLHTHPRASELFAVVSGRILTEMVTEAGVFGPDGKPRVIRADLGPSQMTVFPQGAFHTQVNPECSPASVAVSFTSEEAGVGLIASQTFALSDDVIERSFGNTIAGEDIDKVRNAIPKGLAIKVDECLKKCGIQKRAA</sequence>
<comment type="similarity">
    <text evidence="2">Belongs to the germin family.</text>
</comment>
<dbReference type="CDD" id="cd02241">
    <property type="entry name" value="cupin_OxOx"/>
    <property type="match status" value="1"/>
</dbReference>
<keyword evidence="4" id="KW-0479">Metal-binding</keyword>
<dbReference type="InterPro" id="IPR006045">
    <property type="entry name" value="Cupin_1"/>
</dbReference>
<dbReference type="PANTHER" id="PTHR31238">
    <property type="entry name" value="GERMIN-LIKE PROTEIN SUBFAMILY 3 MEMBER 3"/>
    <property type="match status" value="1"/>
</dbReference>
<dbReference type="InterPro" id="IPR011051">
    <property type="entry name" value="RmlC_Cupin_sf"/>
</dbReference>
<feature type="domain" description="Cupin type-1" evidence="7">
    <location>
        <begin position="67"/>
        <end position="223"/>
    </location>
</feature>
<dbReference type="GO" id="GO:0005576">
    <property type="term" value="C:extracellular region"/>
    <property type="evidence" value="ECO:0007669"/>
    <property type="project" value="UniProtKB-SubCell"/>
</dbReference>
<evidence type="ECO:0000256" key="5">
    <source>
        <dbReference type="ARBA" id="ARBA00023211"/>
    </source>
</evidence>
<dbReference type="PRINTS" id="PR00325">
    <property type="entry name" value="GERMIN"/>
</dbReference>
<dbReference type="GeneID" id="87936771"/>
<evidence type="ECO:0000256" key="1">
    <source>
        <dbReference type="ARBA" id="ARBA00004613"/>
    </source>
</evidence>
<evidence type="ECO:0000256" key="6">
    <source>
        <dbReference type="SAM" id="SignalP"/>
    </source>
</evidence>
<dbReference type="Gene3D" id="2.60.120.10">
    <property type="entry name" value="Jelly Rolls"/>
    <property type="match status" value="1"/>
</dbReference>
<evidence type="ECO:0000256" key="4">
    <source>
        <dbReference type="ARBA" id="ARBA00022723"/>
    </source>
</evidence>
<proteinExistence type="inferred from homology"/>
<organism evidence="8 9">
    <name type="scientific">Colletotrichum destructivum</name>
    <dbReference type="NCBI Taxonomy" id="34406"/>
    <lineage>
        <taxon>Eukaryota</taxon>
        <taxon>Fungi</taxon>
        <taxon>Dikarya</taxon>
        <taxon>Ascomycota</taxon>
        <taxon>Pezizomycotina</taxon>
        <taxon>Sordariomycetes</taxon>
        <taxon>Hypocreomycetidae</taxon>
        <taxon>Glomerellales</taxon>
        <taxon>Glomerellaceae</taxon>
        <taxon>Colletotrichum</taxon>
        <taxon>Colletotrichum destructivum species complex</taxon>
    </lineage>
</organism>
<keyword evidence="6" id="KW-0732">Signal</keyword>
<dbReference type="EMBL" id="CP137305">
    <property type="protein sequence ID" value="WQF75254.1"/>
    <property type="molecule type" value="Genomic_DNA"/>
</dbReference>
<dbReference type="FunFam" id="2.60.120.10:FF:000150">
    <property type="entry name" value="Spherulin, putative"/>
    <property type="match status" value="1"/>
</dbReference>
<evidence type="ECO:0000256" key="3">
    <source>
        <dbReference type="ARBA" id="ARBA00022525"/>
    </source>
</evidence>
<protein>
    <submittedName>
        <fullName evidence="8">Germin, rmlC-like cupin domain superfamily, rmlC-like jelly roll</fullName>
    </submittedName>
</protein>
<evidence type="ECO:0000313" key="8">
    <source>
        <dbReference type="EMBL" id="WQF75254.1"/>
    </source>
</evidence>
<evidence type="ECO:0000259" key="7">
    <source>
        <dbReference type="SMART" id="SM00835"/>
    </source>
</evidence>
<dbReference type="KEGG" id="cdet:87936771"/>
<dbReference type="SMART" id="SM00835">
    <property type="entry name" value="Cupin_1"/>
    <property type="match status" value="1"/>
</dbReference>
<accession>A0AAX4HWJ8</accession>
<reference evidence="9" key="1">
    <citation type="journal article" date="2023" name="bioRxiv">
        <title>Complete genome of the Medicago anthracnose fungus, Colletotrichum destructivum, reveals a mini-chromosome-like region within a core chromosome.</title>
        <authorList>
            <person name="Lapalu N."/>
            <person name="Simon A."/>
            <person name="Lu A."/>
            <person name="Plaumann P.-L."/>
            <person name="Amselem J."/>
            <person name="Pigne S."/>
            <person name="Auger A."/>
            <person name="Koch C."/>
            <person name="Dallery J.-F."/>
            <person name="O'Connell R.J."/>
        </authorList>
    </citation>
    <scope>NUCLEOTIDE SEQUENCE [LARGE SCALE GENOMIC DNA]</scope>
    <source>
        <strain evidence="9">CBS 520.97</strain>
    </source>
</reference>